<gene>
    <name evidence="3" type="ORF">PV04_04748</name>
</gene>
<sequence>MPTLVSTQLWLVLISFPFLICTVGAVVPSWPNMPQYSWSSAQPLNDDQISYFAYTIQHAVFLAKQAVMYWPCDPYNDETFLRYFDPTEAEFAKNMFRAIANVPFDLDLTDRAALEQLARDPVSYNPRFQGLSIHFLGNHPALLPENGGPGIADGGCDDEMFDDAEKFAFMEVTSGGGVGLLSFCRKVYLDLPMLNDLLNPPDWAIDSHMDQSNGRQYKFGYGGCPDFDYRDNSWMDTTARNMLHEFFHYPGLFADVPNYAAMIPFGYENGWGESIPHVILDFHPDIDREDDDDGPSNAYGGWNAMRINQVEPLDDDGVRYKGIYNPDNYAWYATSVFWSRQCGQRFGPPEDEDDYDRDRRSNPRFPF</sequence>
<keyword evidence="2" id="KW-0732">Signal</keyword>
<accession>A0A0D2FL29</accession>
<organism evidence="3 4">
    <name type="scientific">Phialophora macrospora</name>
    <dbReference type="NCBI Taxonomy" id="1851006"/>
    <lineage>
        <taxon>Eukaryota</taxon>
        <taxon>Fungi</taxon>
        <taxon>Dikarya</taxon>
        <taxon>Ascomycota</taxon>
        <taxon>Pezizomycotina</taxon>
        <taxon>Eurotiomycetes</taxon>
        <taxon>Chaetothyriomycetidae</taxon>
        <taxon>Chaetothyriales</taxon>
        <taxon>Herpotrichiellaceae</taxon>
        <taxon>Phialophora</taxon>
    </lineage>
</organism>
<evidence type="ECO:0000256" key="2">
    <source>
        <dbReference type="SAM" id="SignalP"/>
    </source>
</evidence>
<dbReference type="AlphaFoldDB" id="A0A0D2FL29"/>
<protein>
    <recommendedName>
        <fullName evidence="5">Peptidase M43 pregnancy-associated plasma-A domain-containing protein</fullName>
    </recommendedName>
</protein>
<evidence type="ECO:0000313" key="3">
    <source>
        <dbReference type="EMBL" id="KIW68828.1"/>
    </source>
</evidence>
<feature type="signal peptide" evidence="2">
    <location>
        <begin position="1"/>
        <end position="25"/>
    </location>
</feature>
<feature type="region of interest" description="Disordered" evidence="1">
    <location>
        <begin position="343"/>
        <end position="367"/>
    </location>
</feature>
<proteinExistence type="predicted"/>
<reference evidence="3 4" key="1">
    <citation type="submission" date="2015-01" db="EMBL/GenBank/DDBJ databases">
        <title>The Genome Sequence of Capronia semiimmersa CBS27337.</title>
        <authorList>
            <consortium name="The Broad Institute Genomics Platform"/>
            <person name="Cuomo C."/>
            <person name="de Hoog S."/>
            <person name="Gorbushina A."/>
            <person name="Stielow B."/>
            <person name="Teixiera M."/>
            <person name="Abouelleil A."/>
            <person name="Chapman S.B."/>
            <person name="Priest M."/>
            <person name="Young S.K."/>
            <person name="Wortman J."/>
            <person name="Nusbaum C."/>
            <person name="Birren B."/>
        </authorList>
    </citation>
    <scope>NUCLEOTIDE SEQUENCE [LARGE SCALE GENOMIC DNA]</scope>
    <source>
        <strain evidence="3 4">CBS 27337</strain>
    </source>
</reference>
<feature type="chain" id="PRO_5002242219" description="Peptidase M43 pregnancy-associated plasma-A domain-containing protein" evidence="2">
    <location>
        <begin position="26"/>
        <end position="367"/>
    </location>
</feature>
<dbReference type="HOGENOM" id="CLU_052681_0_0_1"/>
<evidence type="ECO:0000313" key="4">
    <source>
        <dbReference type="Proteomes" id="UP000054266"/>
    </source>
</evidence>
<name>A0A0D2FL29_9EURO</name>
<evidence type="ECO:0000256" key="1">
    <source>
        <dbReference type="SAM" id="MobiDB-lite"/>
    </source>
</evidence>
<dbReference type="EMBL" id="KN846958">
    <property type="protein sequence ID" value="KIW68828.1"/>
    <property type="molecule type" value="Genomic_DNA"/>
</dbReference>
<evidence type="ECO:0008006" key="5">
    <source>
        <dbReference type="Google" id="ProtNLM"/>
    </source>
</evidence>
<keyword evidence="4" id="KW-1185">Reference proteome</keyword>
<dbReference type="Proteomes" id="UP000054266">
    <property type="component" value="Unassembled WGS sequence"/>
</dbReference>